<organism evidence="7 8">
    <name type="scientific">Babesia ovis</name>
    <dbReference type="NCBI Taxonomy" id="5869"/>
    <lineage>
        <taxon>Eukaryota</taxon>
        <taxon>Sar</taxon>
        <taxon>Alveolata</taxon>
        <taxon>Apicomplexa</taxon>
        <taxon>Aconoidasida</taxon>
        <taxon>Piroplasmida</taxon>
        <taxon>Babesiidae</taxon>
        <taxon>Babesia</taxon>
    </lineage>
</organism>
<gene>
    <name evidence="7" type="ORF">BaOVIS_000860</name>
</gene>
<proteinExistence type="inferred from homology"/>
<evidence type="ECO:0000256" key="2">
    <source>
        <dbReference type="ARBA" id="ARBA00023015"/>
    </source>
</evidence>
<reference evidence="7" key="1">
    <citation type="submission" date="2019-12" db="EMBL/GenBank/DDBJ databases">
        <title>Genome sequence of Babesia ovis.</title>
        <authorList>
            <person name="Yamagishi J."/>
            <person name="Sevinc F."/>
            <person name="Xuan X."/>
        </authorList>
    </citation>
    <scope>NUCLEOTIDE SEQUENCE</scope>
    <source>
        <strain evidence="7">Selcuk</strain>
    </source>
</reference>
<evidence type="ECO:0000259" key="6">
    <source>
        <dbReference type="Pfam" id="PF00808"/>
    </source>
</evidence>
<accession>A0A9W5TA11</accession>
<dbReference type="OrthoDB" id="386949at2759"/>
<feature type="compositionally biased region" description="Polar residues" evidence="5">
    <location>
        <begin position="244"/>
        <end position="257"/>
    </location>
</feature>
<dbReference type="GO" id="GO:0016602">
    <property type="term" value="C:CCAAT-binding factor complex"/>
    <property type="evidence" value="ECO:0007669"/>
    <property type="project" value="InterPro"/>
</dbReference>
<feature type="region of interest" description="Disordered" evidence="5">
    <location>
        <begin position="226"/>
        <end position="265"/>
    </location>
</feature>
<dbReference type="EMBL" id="BLIY01000001">
    <property type="protein sequence ID" value="GFE52682.1"/>
    <property type="molecule type" value="Genomic_DNA"/>
</dbReference>
<feature type="domain" description="Transcription factor CBF/NF-Y/archaeal histone" evidence="6">
    <location>
        <begin position="302"/>
        <end position="366"/>
    </location>
</feature>
<dbReference type="InterPro" id="IPR027113">
    <property type="entry name" value="Transc_fact_NFYB/HAP3"/>
</dbReference>
<comment type="similarity">
    <text evidence="1">Belongs to the NFYB/HAP3 subunit family.</text>
</comment>
<name>A0A9W5TA11_BABOV</name>
<dbReference type="GO" id="GO:0046982">
    <property type="term" value="F:protein heterodimerization activity"/>
    <property type="evidence" value="ECO:0007669"/>
    <property type="project" value="InterPro"/>
</dbReference>
<evidence type="ECO:0000256" key="1">
    <source>
        <dbReference type="ARBA" id="ARBA00009053"/>
    </source>
</evidence>
<dbReference type="AlphaFoldDB" id="A0A9W5TA11"/>
<dbReference type="PRINTS" id="PR00615">
    <property type="entry name" value="CCAATSUBUNTA"/>
</dbReference>
<dbReference type="GO" id="GO:0001228">
    <property type="term" value="F:DNA-binding transcription activator activity, RNA polymerase II-specific"/>
    <property type="evidence" value="ECO:0007669"/>
    <property type="project" value="InterPro"/>
</dbReference>
<evidence type="ECO:0000256" key="5">
    <source>
        <dbReference type="SAM" id="MobiDB-lite"/>
    </source>
</evidence>
<dbReference type="InterPro" id="IPR009072">
    <property type="entry name" value="Histone-fold"/>
</dbReference>
<dbReference type="PANTHER" id="PTHR11064:SF9">
    <property type="entry name" value="NUCLEAR TRANSCRIPTION FACTOR Y SUBUNIT BETA"/>
    <property type="match status" value="1"/>
</dbReference>
<keyword evidence="4" id="KW-0804">Transcription</keyword>
<keyword evidence="8" id="KW-1185">Reference proteome</keyword>
<comment type="caution">
    <text evidence="7">The sequence shown here is derived from an EMBL/GenBank/DDBJ whole genome shotgun (WGS) entry which is preliminary data.</text>
</comment>
<evidence type="ECO:0000313" key="8">
    <source>
        <dbReference type="Proteomes" id="UP001057455"/>
    </source>
</evidence>
<dbReference type="Pfam" id="PF00808">
    <property type="entry name" value="CBFD_NFYB_HMF"/>
    <property type="match status" value="1"/>
</dbReference>
<feature type="region of interest" description="Disordered" evidence="5">
    <location>
        <begin position="87"/>
        <end position="117"/>
    </location>
</feature>
<feature type="compositionally biased region" description="Polar residues" evidence="5">
    <location>
        <begin position="106"/>
        <end position="117"/>
    </location>
</feature>
<evidence type="ECO:0000313" key="7">
    <source>
        <dbReference type="EMBL" id="GFE52682.1"/>
    </source>
</evidence>
<evidence type="ECO:0000256" key="4">
    <source>
        <dbReference type="ARBA" id="ARBA00023163"/>
    </source>
</evidence>
<evidence type="ECO:0000256" key="3">
    <source>
        <dbReference type="ARBA" id="ARBA00023125"/>
    </source>
</evidence>
<feature type="region of interest" description="Disordered" evidence="5">
    <location>
        <begin position="1"/>
        <end position="43"/>
    </location>
</feature>
<protein>
    <submittedName>
        <fullName evidence="7">Histone-like transcription factor domain containing protein</fullName>
    </submittedName>
</protein>
<keyword evidence="3" id="KW-0238">DNA-binding</keyword>
<dbReference type="Gene3D" id="1.10.20.10">
    <property type="entry name" value="Histone, subunit A"/>
    <property type="match status" value="1"/>
</dbReference>
<dbReference type="CDD" id="cd22907">
    <property type="entry name" value="HFD_NFYB"/>
    <property type="match status" value="1"/>
</dbReference>
<keyword evidence="2" id="KW-0805">Transcription regulation</keyword>
<dbReference type="SUPFAM" id="SSF47113">
    <property type="entry name" value="Histone-fold"/>
    <property type="match status" value="1"/>
</dbReference>
<dbReference type="InterPro" id="IPR003958">
    <property type="entry name" value="CBFA_NFYB_domain"/>
</dbReference>
<sequence>MNETDASVRPPVSSVEQGDDEHHNLDNSSGGGDVVNPKPYKENYAYTNGNDGTYNESIYGGIGNGMTGFMDYQGDRYTEVKGEKLPLATDSGYGESEGPSPGGDNLGSTFNSDATGRCTSTDPMLAARSYEELFISASKPSGAIYDSGVKAESQSTLQGGVHNQPYYPPNSATSNMHHMNPPVMVNPNSGKHGLPLRPGTVAFNVNPTTYSSDGQSQVTEHGVDVKYPTEHPMSNPYKEEATSHDSVTVSQPSNQHGTTKEKSFPYEPTAYATHTSLDYDALTHGGISLAAFERREIESDTSLPIANIGRVMKSVLPGSAKIAKQAKDIVRECVTEFILFVSSEASDICTNERRKTLSADDILIAMNSLGFEHYNEALRNYHSRWRERDQSSMMDN</sequence>
<dbReference type="Proteomes" id="UP001057455">
    <property type="component" value="Unassembled WGS sequence"/>
</dbReference>
<dbReference type="GO" id="GO:0000978">
    <property type="term" value="F:RNA polymerase II cis-regulatory region sequence-specific DNA binding"/>
    <property type="evidence" value="ECO:0007669"/>
    <property type="project" value="TreeGrafter"/>
</dbReference>
<dbReference type="PANTHER" id="PTHR11064">
    <property type="entry name" value="CCAAT-BINDING TRANSCRIPTION FACTOR-RELATED"/>
    <property type="match status" value="1"/>
</dbReference>